<protein>
    <submittedName>
        <fullName evidence="2">Uncharacterized protein</fullName>
    </submittedName>
</protein>
<accession>A0A316G8C8</accession>
<dbReference type="KEGG" id="salo:EF888_17100"/>
<dbReference type="OrthoDB" id="7404855at2"/>
<dbReference type="InterPro" id="IPR045709">
    <property type="entry name" value="DUF6065"/>
</dbReference>
<dbReference type="RefSeq" id="WP_109759648.1">
    <property type="nucleotide sequence ID" value="NZ_CP034588.1"/>
</dbReference>
<feature type="compositionally biased region" description="Basic and acidic residues" evidence="1">
    <location>
        <begin position="207"/>
        <end position="216"/>
    </location>
</feature>
<evidence type="ECO:0000313" key="3">
    <source>
        <dbReference type="Proteomes" id="UP000245390"/>
    </source>
</evidence>
<name>A0A316G8C8_9RHOB</name>
<proteinExistence type="predicted"/>
<comment type="caution">
    <text evidence="2">The sequence shown here is derived from an EMBL/GenBank/DDBJ whole genome shotgun (WGS) entry which is preliminary data.</text>
</comment>
<dbReference type="Pfam" id="PF19541">
    <property type="entry name" value="DUF6065"/>
    <property type="match status" value="1"/>
</dbReference>
<reference evidence="2 3" key="1">
    <citation type="submission" date="2018-05" db="EMBL/GenBank/DDBJ databases">
        <title>Genomic Encyclopedia of Type Strains, Phase IV (KMG-IV): sequencing the most valuable type-strain genomes for metagenomic binning, comparative biology and taxonomic classification.</title>
        <authorList>
            <person name="Goeker M."/>
        </authorList>
    </citation>
    <scope>NUCLEOTIDE SEQUENCE [LARGE SCALE GENOMIC DNA]</scope>
    <source>
        <strain evidence="2 3">DSM 103371</strain>
    </source>
</reference>
<evidence type="ECO:0000256" key="1">
    <source>
        <dbReference type="SAM" id="MobiDB-lite"/>
    </source>
</evidence>
<dbReference type="Proteomes" id="UP000245390">
    <property type="component" value="Unassembled WGS sequence"/>
</dbReference>
<keyword evidence="3" id="KW-1185">Reference proteome</keyword>
<feature type="region of interest" description="Disordered" evidence="1">
    <location>
        <begin position="207"/>
        <end position="236"/>
    </location>
</feature>
<dbReference type="EMBL" id="QGGV01000005">
    <property type="protein sequence ID" value="PWK56236.1"/>
    <property type="molecule type" value="Genomic_DNA"/>
</dbReference>
<gene>
    <name evidence="2" type="ORF">C8D95_105304</name>
</gene>
<sequence>MNLFQRSNSKIRFLCAPEDDGVIAPPVPAKNYLPDWFRRLPAVDEAKLGTTDTGLTIKRCLPFLDAMSTGWIIPLPATVRLDVRDAGALVDAGWDFDRPLVSFHGSHQVKGNPWGKRAACKFHNFWTIVTPPGWSCLFLNPLNRPNGLFEVLAGVVDTDTYRAPVHFPFFPVAKDGLHVIEKGSPMVQVIPFRRDMVELQAEIRVEQSDEAADRKTVTRSTQASPGWYRTEARATR</sequence>
<organism evidence="2 3">
    <name type="scientific">Silicimonas algicola</name>
    <dbReference type="NCBI Taxonomy" id="1826607"/>
    <lineage>
        <taxon>Bacteria</taxon>
        <taxon>Pseudomonadati</taxon>
        <taxon>Pseudomonadota</taxon>
        <taxon>Alphaproteobacteria</taxon>
        <taxon>Rhodobacterales</taxon>
        <taxon>Paracoccaceae</taxon>
    </lineage>
</organism>
<dbReference type="AlphaFoldDB" id="A0A316G8C8"/>
<evidence type="ECO:0000313" key="2">
    <source>
        <dbReference type="EMBL" id="PWK56236.1"/>
    </source>
</evidence>